<evidence type="ECO:0000313" key="3">
    <source>
        <dbReference type="Proteomes" id="UP001529421"/>
    </source>
</evidence>
<dbReference type="Proteomes" id="UP001529421">
    <property type="component" value="Unassembled WGS sequence"/>
</dbReference>
<organism evidence="2 3">
    <name type="scientific">Enorma phocaeensis</name>
    <dbReference type="NCBI Taxonomy" id="1871019"/>
    <lineage>
        <taxon>Bacteria</taxon>
        <taxon>Bacillati</taxon>
        <taxon>Actinomycetota</taxon>
        <taxon>Coriobacteriia</taxon>
        <taxon>Coriobacteriales</taxon>
        <taxon>Coriobacteriaceae</taxon>
        <taxon>Enorma</taxon>
    </lineage>
</organism>
<dbReference type="EMBL" id="JAUDDZ010000003">
    <property type="protein sequence ID" value="MDM8274501.1"/>
    <property type="molecule type" value="Genomic_DNA"/>
</dbReference>
<comment type="caution">
    <text evidence="2">The sequence shown here is derived from an EMBL/GenBank/DDBJ whole genome shotgun (WGS) entry which is preliminary data.</text>
</comment>
<accession>A0ABT7V7P0</accession>
<evidence type="ECO:0000313" key="2">
    <source>
        <dbReference type="EMBL" id="MDM8274501.1"/>
    </source>
</evidence>
<keyword evidence="3" id="KW-1185">Reference proteome</keyword>
<name>A0ABT7V7P0_9ACTN</name>
<evidence type="ECO:0008006" key="4">
    <source>
        <dbReference type="Google" id="ProtNLM"/>
    </source>
</evidence>
<feature type="region of interest" description="Disordered" evidence="1">
    <location>
        <begin position="1"/>
        <end position="47"/>
    </location>
</feature>
<gene>
    <name evidence="2" type="ORF">QUW28_03140</name>
</gene>
<sequence length="300" mass="32736">MADVLSHNASQKRMPGTLRPHTGALRLQIPDRGTPPQPDDAPIERSGAALPRGISVGVLRTLRVLELLTAQSDEEHFINSGALIQEIEHPSSPGTPATHASRGTIYLAVRTLRLLGYNIASNNSSGYALVGREFSRDEMNQVLRAVSRYPKLDARERLDLTRHLQTLCTPTHRAELACGAAHAAGEAEATHALRFCLASPMAIARVAAREQGDLYFELTSCSEGLPHSRRRRLTAPTLRERGGIWFVAGQERMPRLGSTSWRMVRLDRLANLATFSESGTVYVHPFAPKASPQSAGGRQG</sequence>
<dbReference type="RefSeq" id="WP_289544512.1">
    <property type="nucleotide sequence ID" value="NZ_JAUDDZ010000003.1"/>
</dbReference>
<reference evidence="3" key="1">
    <citation type="submission" date="2023-06" db="EMBL/GenBank/DDBJ databases">
        <title>Identification and characterization of horizontal gene transfer across gut microbiota members of farm animals based on homology search.</title>
        <authorList>
            <person name="Zeman M."/>
            <person name="Kubasova T."/>
            <person name="Jahodarova E."/>
            <person name="Nykrynova M."/>
            <person name="Rychlik I."/>
        </authorList>
    </citation>
    <scope>NUCLEOTIDE SEQUENCE [LARGE SCALE GENOMIC DNA]</scope>
    <source>
        <strain evidence="3">154_Feed</strain>
    </source>
</reference>
<proteinExistence type="predicted"/>
<protein>
    <recommendedName>
        <fullName evidence="4">WYL domain-containing protein</fullName>
    </recommendedName>
</protein>
<evidence type="ECO:0000256" key="1">
    <source>
        <dbReference type="SAM" id="MobiDB-lite"/>
    </source>
</evidence>